<keyword evidence="2" id="KW-0378">Hydrolase</keyword>
<sequence length="300" mass="36174">MKLNKKRADIYTSSCYVRKYNLFCYTYYIYGLEKDIIKRSNYLVDTFNKDLNKKTFKFLPIIEVLEDIKDYDMKDININIHLERHETYNFIKTLLKKDYTDENPYVKKLYSLLENTSSDLRFKYNLELNYDREVIKENQQFMEQLKRDRDIILLYTDGSFKINQKVGTWSYTYYYKNGEKSYGPVGDYLETDFDNNYFELHAVIEGLKQIYKNIYTYNKNVCIILKTDSKFVIESLKEAKHKKMKFGKKDYLNDIKSEFQTVFNQFKCPIIVRHVQSHSDNIRNILVDKKCKSLYPSTII</sequence>
<dbReference type="EMBL" id="AFNU02000004">
    <property type="protein sequence ID" value="ERJ12575.1"/>
    <property type="molecule type" value="Genomic_DNA"/>
</dbReference>
<accession>U2FID1</accession>
<dbReference type="InterPro" id="IPR036397">
    <property type="entry name" value="RNaseH_sf"/>
</dbReference>
<dbReference type="AlphaFoldDB" id="U2FID1"/>
<dbReference type="Pfam" id="PF00075">
    <property type="entry name" value="RNase_H"/>
    <property type="match status" value="1"/>
</dbReference>
<dbReference type="STRING" id="1033810.HLPCO_001561"/>
<dbReference type="Gene3D" id="3.30.420.10">
    <property type="entry name" value="Ribonuclease H-like superfamily/Ribonuclease H"/>
    <property type="match status" value="1"/>
</dbReference>
<dbReference type="InterPro" id="IPR012337">
    <property type="entry name" value="RNaseH-like_sf"/>
</dbReference>
<proteinExistence type="predicted"/>
<dbReference type="Proteomes" id="UP000005707">
    <property type="component" value="Unassembled WGS sequence"/>
</dbReference>
<protein>
    <submittedName>
        <fullName evidence="2">Ribonuclease HI protein</fullName>
        <ecNumber evidence="2">3.1.26.4</ecNumber>
    </submittedName>
</protein>
<reference evidence="2 3" key="2">
    <citation type="journal article" date="2013" name="PLoS ONE">
        <title>INDIGO - INtegrated Data Warehouse of MIcrobial GenOmes with Examples from the Red Sea Extremophiles.</title>
        <authorList>
            <person name="Alam I."/>
            <person name="Antunes A."/>
            <person name="Kamau A.A."/>
            <person name="Ba Alawi W."/>
            <person name="Kalkatawi M."/>
            <person name="Stingl U."/>
            <person name="Bajic V.B."/>
        </authorList>
    </citation>
    <scope>NUCLEOTIDE SEQUENCE [LARGE SCALE GENOMIC DNA]</scope>
    <source>
        <strain evidence="2 3">SSD-17B</strain>
    </source>
</reference>
<comment type="caution">
    <text evidence="2">The sequence shown here is derived from an EMBL/GenBank/DDBJ whole genome shotgun (WGS) entry which is preliminary data.</text>
</comment>
<evidence type="ECO:0000259" key="1">
    <source>
        <dbReference type="PROSITE" id="PS50879"/>
    </source>
</evidence>
<evidence type="ECO:0000313" key="3">
    <source>
        <dbReference type="Proteomes" id="UP000005707"/>
    </source>
</evidence>
<dbReference type="RefSeq" id="WP_021031068.1">
    <property type="nucleotide sequence ID" value="NZ_AFNU02000004.1"/>
</dbReference>
<evidence type="ECO:0000313" key="2">
    <source>
        <dbReference type="EMBL" id="ERJ12575.1"/>
    </source>
</evidence>
<dbReference type="GO" id="GO:0004523">
    <property type="term" value="F:RNA-DNA hybrid ribonuclease activity"/>
    <property type="evidence" value="ECO:0007669"/>
    <property type="project" value="UniProtKB-EC"/>
</dbReference>
<feature type="domain" description="RNase H type-1" evidence="1">
    <location>
        <begin position="148"/>
        <end position="296"/>
    </location>
</feature>
<reference evidence="2 3" key="1">
    <citation type="journal article" date="2011" name="J. Bacteriol.">
        <title>Genome sequence of Haloplasma contractile, an unusual contractile bacterium from a deep-sea anoxic brine lake.</title>
        <authorList>
            <person name="Antunes A."/>
            <person name="Alam I."/>
            <person name="El Dorry H."/>
            <person name="Siam R."/>
            <person name="Robertson A."/>
            <person name="Bajic V.B."/>
            <person name="Stingl U."/>
        </authorList>
    </citation>
    <scope>NUCLEOTIDE SEQUENCE [LARGE SCALE GENOMIC DNA]</scope>
    <source>
        <strain evidence="2 3">SSD-17B</strain>
    </source>
</reference>
<dbReference type="SUPFAM" id="SSF53098">
    <property type="entry name" value="Ribonuclease H-like"/>
    <property type="match status" value="1"/>
</dbReference>
<organism evidence="2 3">
    <name type="scientific">Haloplasma contractile SSD-17B</name>
    <dbReference type="NCBI Taxonomy" id="1033810"/>
    <lineage>
        <taxon>Bacteria</taxon>
        <taxon>Bacillati</taxon>
        <taxon>Mycoplasmatota</taxon>
        <taxon>Mollicutes</taxon>
        <taxon>Haloplasmatales</taxon>
        <taxon>Haloplasmataceae</taxon>
        <taxon>Haloplasma</taxon>
    </lineage>
</organism>
<dbReference type="GO" id="GO:0003676">
    <property type="term" value="F:nucleic acid binding"/>
    <property type="evidence" value="ECO:0007669"/>
    <property type="project" value="InterPro"/>
</dbReference>
<dbReference type="PROSITE" id="PS50879">
    <property type="entry name" value="RNASE_H_1"/>
    <property type="match status" value="1"/>
</dbReference>
<name>U2FID1_9MOLU</name>
<keyword evidence="3" id="KW-1185">Reference proteome</keyword>
<dbReference type="InterPro" id="IPR002156">
    <property type="entry name" value="RNaseH_domain"/>
</dbReference>
<dbReference type="EC" id="3.1.26.4" evidence="2"/>
<gene>
    <name evidence="2" type="primary">rnhA</name>
    <name evidence="2" type="ORF">HLPCO_001561</name>
</gene>
<dbReference type="InParanoid" id="U2FID1"/>